<dbReference type="Proteomes" id="UP001387100">
    <property type="component" value="Unassembled WGS sequence"/>
</dbReference>
<reference evidence="2 3" key="1">
    <citation type="journal article" date="2017" name="Int. J. Syst. Evol. Microbiol.">
        <title>Pseudokineococcus basanitobsidens sp. nov., isolated from volcanic rock.</title>
        <authorList>
            <person name="Lee D.W."/>
            <person name="Park M.Y."/>
            <person name="Kim J.J."/>
            <person name="Kim B.S."/>
        </authorList>
    </citation>
    <scope>NUCLEOTIDE SEQUENCE [LARGE SCALE GENOMIC DNA]</scope>
    <source>
        <strain evidence="2 3">DSM 103726</strain>
    </source>
</reference>
<feature type="region of interest" description="Disordered" evidence="1">
    <location>
        <begin position="1"/>
        <end position="33"/>
    </location>
</feature>
<evidence type="ECO:0000313" key="3">
    <source>
        <dbReference type="Proteomes" id="UP001387100"/>
    </source>
</evidence>
<proteinExistence type="predicted"/>
<feature type="compositionally biased region" description="Low complexity" evidence="1">
    <location>
        <begin position="1"/>
        <end position="18"/>
    </location>
</feature>
<organism evidence="2 3">
    <name type="scientific">Pseudokineococcus basanitobsidens</name>
    <dbReference type="NCBI Taxonomy" id="1926649"/>
    <lineage>
        <taxon>Bacteria</taxon>
        <taxon>Bacillati</taxon>
        <taxon>Actinomycetota</taxon>
        <taxon>Actinomycetes</taxon>
        <taxon>Kineosporiales</taxon>
        <taxon>Kineosporiaceae</taxon>
        <taxon>Pseudokineococcus</taxon>
    </lineage>
</organism>
<keyword evidence="3" id="KW-1185">Reference proteome</keyword>
<sequence length="124" mass="13184">MATTARTTTARTTSRATTPGVTPAAVGLPRGRGPASTAVVDLLGGGRTSPGEVREAVVAELGRVRRSADEVLRDDDLQLALWTLQELSFRGFGGAGDVWEWDLELVAARRALEGELERALREVA</sequence>
<gene>
    <name evidence="2" type="ORF">WDZ17_10595</name>
</gene>
<evidence type="ECO:0000256" key="1">
    <source>
        <dbReference type="SAM" id="MobiDB-lite"/>
    </source>
</evidence>
<dbReference type="EMBL" id="JBBIAA010000011">
    <property type="protein sequence ID" value="MEJ5945738.1"/>
    <property type="molecule type" value="Genomic_DNA"/>
</dbReference>
<feature type="non-terminal residue" evidence="2">
    <location>
        <position position="124"/>
    </location>
</feature>
<evidence type="ECO:0000313" key="2">
    <source>
        <dbReference type="EMBL" id="MEJ5945738.1"/>
    </source>
</evidence>
<comment type="caution">
    <text evidence="2">The sequence shown here is derived from an EMBL/GenBank/DDBJ whole genome shotgun (WGS) entry which is preliminary data.</text>
</comment>
<name>A0ABU8RLB0_9ACTN</name>
<protein>
    <submittedName>
        <fullName evidence="2">Uncharacterized protein</fullName>
    </submittedName>
</protein>
<accession>A0ABU8RLB0</accession>